<feature type="transmembrane region" description="Helical" evidence="6">
    <location>
        <begin position="376"/>
        <end position="394"/>
    </location>
</feature>
<dbReference type="InterPro" id="IPR011701">
    <property type="entry name" value="MFS"/>
</dbReference>
<comment type="caution">
    <text evidence="8">The sequence shown here is derived from an EMBL/GenBank/DDBJ whole genome shotgun (WGS) entry which is preliminary data.</text>
</comment>
<gene>
    <name evidence="8" type="ORF">SD71_02120</name>
</gene>
<dbReference type="Proteomes" id="UP000054526">
    <property type="component" value="Unassembled WGS sequence"/>
</dbReference>
<feature type="transmembrane region" description="Helical" evidence="6">
    <location>
        <begin position="213"/>
        <end position="232"/>
    </location>
</feature>
<feature type="transmembrane region" description="Helical" evidence="6">
    <location>
        <begin position="99"/>
        <end position="125"/>
    </location>
</feature>
<evidence type="ECO:0000256" key="2">
    <source>
        <dbReference type="ARBA" id="ARBA00022448"/>
    </source>
</evidence>
<feature type="transmembrane region" description="Helical" evidence="6">
    <location>
        <begin position="350"/>
        <end position="370"/>
    </location>
</feature>
<keyword evidence="2" id="KW-0813">Transport</keyword>
<evidence type="ECO:0000313" key="9">
    <source>
        <dbReference type="Proteomes" id="UP000054526"/>
    </source>
</evidence>
<keyword evidence="9" id="KW-1185">Reference proteome</keyword>
<dbReference type="InterPro" id="IPR050930">
    <property type="entry name" value="MFS_Vesicular_Transporter"/>
</dbReference>
<keyword evidence="4 6" id="KW-1133">Transmembrane helix</keyword>
<dbReference type="PROSITE" id="PS51257">
    <property type="entry name" value="PROKAR_LIPOPROTEIN"/>
    <property type="match status" value="1"/>
</dbReference>
<feature type="transmembrane region" description="Helical" evidence="6">
    <location>
        <begin position="12"/>
        <end position="37"/>
    </location>
</feature>
<organism evidence="8 9">
    <name type="scientific">Cohnella kolymensis</name>
    <dbReference type="NCBI Taxonomy" id="1590652"/>
    <lineage>
        <taxon>Bacteria</taxon>
        <taxon>Bacillati</taxon>
        <taxon>Bacillota</taxon>
        <taxon>Bacilli</taxon>
        <taxon>Bacillales</taxon>
        <taxon>Paenibacillaceae</taxon>
        <taxon>Cohnella</taxon>
    </lineage>
</organism>
<dbReference type="EMBL" id="JXAL01000001">
    <property type="protein sequence ID" value="KIL37460.1"/>
    <property type="molecule type" value="Genomic_DNA"/>
</dbReference>
<dbReference type="Pfam" id="PF07690">
    <property type="entry name" value="MFS_1"/>
    <property type="match status" value="2"/>
</dbReference>
<evidence type="ECO:0000256" key="1">
    <source>
        <dbReference type="ARBA" id="ARBA00004651"/>
    </source>
</evidence>
<evidence type="ECO:0000313" key="8">
    <source>
        <dbReference type="EMBL" id="KIL37460.1"/>
    </source>
</evidence>
<feature type="transmembrane region" description="Helical" evidence="6">
    <location>
        <begin position="137"/>
        <end position="158"/>
    </location>
</feature>
<comment type="subcellular location">
    <subcellularLocation>
        <location evidence="1">Cell membrane</location>
        <topology evidence="1">Multi-pass membrane protein</topology>
    </subcellularLocation>
</comment>
<sequence>MKSAERSRKKQVQLIALITAACLLGDSMLYIVLPLYWKDAGLTALYQVGILLSVNRFIRLPFNPVAAWLLQRIGLRNGIIVAVAISGVVTLGYGYVQGFWIWLVLRCLWGMSWTLLRLGAFLTIVQMTDNNKHGYHMGLYNGLFRIGSLVGMLAGALLTELISLTAAAAVFSLLAVLSMPFAIRYVPATDMEVVPKGQSVLNPLITVVGKDKFLMMTLFSGLSIAMIYQGFFTSTLSHLIDANVSVLYIWGIPIGAAVLAAMLQALRWGWEPWLAPWIGRRSDSSRHRPAVFIAVLVAAAVLFAFVPVTMPAAWWLLLLLGVQLTATLLTTLADAIAADAASHSLKTFKITLYSFMLDLGAAIGPLLGYLLDYRELYTAAAVILLLLALIWRLVPRPKPFTA</sequence>
<name>A0ABR5A912_9BACL</name>
<dbReference type="PROSITE" id="PS50850">
    <property type="entry name" value="MFS"/>
    <property type="match status" value="1"/>
</dbReference>
<feature type="transmembrane region" description="Helical" evidence="6">
    <location>
        <begin position="164"/>
        <end position="186"/>
    </location>
</feature>
<evidence type="ECO:0000256" key="6">
    <source>
        <dbReference type="SAM" id="Phobius"/>
    </source>
</evidence>
<evidence type="ECO:0000256" key="3">
    <source>
        <dbReference type="ARBA" id="ARBA00022692"/>
    </source>
</evidence>
<evidence type="ECO:0000259" key="7">
    <source>
        <dbReference type="PROSITE" id="PS50850"/>
    </source>
</evidence>
<feature type="transmembrane region" description="Helical" evidence="6">
    <location>
        <begin position="74"/>
        <end position="93"/>
    </location>
</feature>
<keyword evidence="3 6" id="KW-0812">Transmembrane</keyword>
<feature type="domain" description="Major facilitator superfamily (MFS) profile" evidence="7">
    <location>
        <begin position="11"/>
        <end position="398"/>
    </location>
</feature>
<dbReference type="InterPro" id="IPR036259">
    <property type="entry name" value="MFS_trans_sf"/>
</dbReference>
<feature type="transmembrane region" description="Helical" evidence="6">
    <location>
        <begin position="290"/>
        <end position="308"/>
    </location>
</feature>
<feature type="transmembrane region" description="Helical" evidence="6">
    <location>
        <begin position="247"/>
        <end position="270"/>
    </location>
</feature>
<protein>
    <recommendedName>
        <fullName evidence="7">Major facilitator superfamily (MFS) profile domain-containing protein</fullName>
    </recommendedName>
</protein>
<evidence type="ECO:0000256" key="4">
    <source>
        <dbReference type="ARBA" id="ARBA00022989"/>
    </source>
</evidence>
<reference evidence="8 9" key="1">
    <citation type="submission" date="2014-12" db="EMBL/GenBank/DDBJ databases">
        <title>Draft genome sequence of Cohnella kolymensis strain B-2846.</title>
        <authorList>
            <person name="Karlyshev A.V."/>
            <person name="Kudryashova E.B."/>
        </authorList>
    </citation>
    <scope>NUCLEOTIDE SEQUENCE [LARGE SCALE GENOMIC DNA]</scope>
    <source>
        <strain evidence="8 9">VKM B-2846</strain>
    </source>
</reference>
<dbReference type="InterPro" id="IPR020846">
    <property type="entry name" value="MFS_dom"/>
</dbReference>
<dbReference type="SUPFAM" id="SSF103473">
    <property type="entry name" value="MFS general substrate transporter"/>
    <property type="match status" value="1"/>
</dbReference>
<keyword evidence="5 6" id="KW-0472">Membrane</keyword>
<accession>A0ABR5A912</accession>
<dbReference type="PANTHER" id="PTHR23506:SF23">
    <property type="entry name" value="GH10249P"/>
    <property type="match status" value="1"/>
</dbReference>
<feature type="transmembrane region" description="Helical" evidence="6">
    <location>
        <begin position="314"/>
        <end position="338"/>
    </location>
</feature>
<proteinExistence type="predicted"/>
<dbReference type="Gene3D" id="1.20.1250.20">
    <property type="entry name" value="MFS general substrate transporter like domains"/>
    <property type="match status" value="1"/>
</dbReference>
<dbReference type="PANTHER" id="PTHR23506">
    <property type="entry name" value="GH10249P"/>
    <property type="match status" value="1"/>
</dbReference>
<evidence type="ECO:0000256" key="5">
    <source>
        <dbReference type="ARBA" id="ARBA00023136"/>
    </source>
</evidence>